<accession>A0ABY5DMD0</accession>
<evidence type="ECO:0000256" key="2">
    <source>
        <dbReference type="ARBA" id="ARBA00022679"/>
    </source>
</evidence>
<keyword evidence="4" id="KW-1185">Reference proteome</keyword>
<name>A0ABY5DMD0_9ACTN</name>
<evidence type="ECO:0000313" key="3">
    <source>
        <dbReference type="EMBL" id="UTI63110.1"/>
    </source>
</evidence>
<dbReference type="Gene3D" id="3.40.50.150">
    <property type="entry name" value="Vaccinia Virus protein VP39"/>
    <property type="match status" value="1"/>
</dbReference>
<reference evidence="3 4" key="1">
    <citation type="submission" date="2022-06" db="EMBL/GenBank/DDBJ databases">
        <title>Paraconexibacter antarcticus.</title>
        <authorList>
            <person name="Kim C.S."/>
        </authorList>
    </citation>
    <scope>NUCLEOTIDE SEQUENCE [LARGE SCALE GENOMIC DNA]</scope>
    <source>
        <strain evidence="3 4">02-257</strain>
    </source>
</reference>
<protein>
    <submittedName>
        <fullName evidence="3">16S rRNA (Guanine(966)-N(2))-methyltransferase RsmD</fullName>
        <ecNumber evidence="3">2.1.1.171</ecNumber>
    </submittedName>
</protein>
<evidence type="ECO:0000313" key="4">
    <source>
        <dbReference type="Proteomes" id="UP001056035"/>
    </source>
</evidence>
<keyword evidence="1 3" id="KW-0489">Methyltransferase</keyword>
<dbReference type="InterPro" id="IPR004398">
    <property type="entry name" value="RNA_MeTrfase_RsmD"/>
</dbReference>
<dbReference type="GO" id="GO:0052913">
    <property type="term" value="F:16S rRNA (guanine(966)-N(2))-methyltransferase activity"/>
    <property type="evidence" value="ECO:0007669"/>
    <property type="project" value="UniProtKB-EC"/>
</dbReference>
<dbReference type="Proteomes" id="UP001056035">
    <property type="component" value="Chromosome"/>
</dbReference>
<dbReference type="Pfam" id="PF03602">
    <property type="entry name" value="Cons_hypoth95"/>
    <property type="match status" value="1"/>
</dbReference>
<evidence type="ECO:0000256" key="1">
    <source>
        <dbReference type="ARBA" id="ARBA00022603"/>
    </source>
</evidence>
<keyword evidence="2 3" id="KW-0808">Transferase</keyword>
<dbReference type="EMBL" id="CP098502">
    <property type="protein sequence ID" value="UTI63110.1"/>
    <property type="molecule type" value="Genomic_DNA"/>
</dbReference>
<dbReference type="SUPFAM" id="SSF53335">
    <property type="entry name" value="S-adenosyl-L-methionine-dependent methyltransferases"/>
    <property type="match status" value="1"/>
</dbReference>
<dbReference type="InterPro" id="IPR002052">
    <property type="entry name" value="DNA_methylase_N6_adenine_CS"/>
</dbReference>
<organism evidence="3 4">
    <name type="scientific">Paraconexibacter antarcticus</name>
    <dbReference type="NCBI Taxonomy" id="2949664"/>
    <lineage>
        <taxon>Bacteria</taxon>
        <taxon>Bacillati</taxon>
        <taxon>Actinomycetota</taxon>
        <taxon>Thermoleophilia</taxon>
        <taxon>Solirubrobacterales</taxon>
        <taxon>Paraconexibacteraceae</taxon>
        <taxon>Paraconexibacter</taxon>
    </lineage>
</organism>
<dbReference type="PROSITE" id="PS00092">
    <property type="entry name" value="N6_MTASE"/>
    <property type="match status" value="1"/>
</dbReference>
<dbReference type="CDD" id="cd02440">
    <property type="entry name" value="AdoMet_MTases"/>
    <property type="match status" value="1"/>
</dbReference>
<dbReference type="InterPro" id="IPR029063">
    <property type="entry name" value="SAM-dependent_MTases_sf"/>
</dbReference>
<dbReference type="PANTHER" id="PTHR43542:SF1">
    <property type="entry name" value="METHYLTRANSFERASE"/>
    <property type="match status" value="1"/>
</dbReference>
<dbReference type="RefSeq" id="WP_254569844.1">
    <property type="nucleotide sequence ID" value="NZ_CP098502.1"/>
</dbReference>
<dbReference type="PIRSF" id="PIRSF004553">
    <property type="entry name" value="CHP00095"/>
    <property type="match status" value="1"/>
</dbReference>
<dbReference type="PANTHER" id="PTHR43542">
    <property type="entry name" value="METHYLTRANSFERASE"/>
    <property type="match status" value="1"/>
</dbReference>
<dbReference type="NCBIfam" id="TIGR00095">
    <property type="entry name" value="16S rRNA (guanine(966)-N(2))-methyltransferase RsmD"/>
    <property type="match status" value="1"/>
</dbReference>
<sequence>MSLRVIAGQWRGRRLQTPPGAHTRPTSDRVREAVFSMLGPLDEDIRVLDLFAGTGAMGIEALSRGAGHAVFCDEDRRAVDVIRGNLAALDAGPAVATVLRGDARTVVRDARTRQDTYDLIFLDPPYELAEELGEALQDDVAAILAAGGRVLTESGRRRPMDLEGLPMSKERRYGTTLIRIHSA</sequence>
<proteinExistence type="predicted"/>
<dbReference type="EC" id="2.1.1.171" evidence="3"/>
<gene>
    <name evidence="3" type="primary">rsmD</name>
    <name evidence="3" type="ORF">NBH00_17305</name>
</gene>